<dbReference type="EMBL" id="JAJVDC020000395">
    <property type="protein sequence ID" value="KAL1614355.1"/>
    <property type="molecule type" value="Genomic_DNA"/>
</dbReference>
<proteinExistence type="inferred from homology"/>
<name>A0ABR3SB60_9PEZI</name>
<evidence type="ECO:0000256" key="4">
    <source>
        <dbReference type="ARBA" id="ARBA00022741"/>
    </source>
</evidence>
<dbReference type="Gene3D" id="1.10.510.10">
    <property type="entry name" value="Transferase(Phosphotransferase) domain 1"/>
    <property type="match status" value="1"/>
</dbReference>
<dbReference type="SMART" id="SM00220">
    <property type="entry name" value="S_TKc"/>
    <property type="match status" value="1"/>
</dbReference>
<comment type="catalytic activity">
    <reaction evidence="8">
        <text>L-seryl-[protein] + ATP = O-phospho-L-seryl-[protein] + ADP + H(+)</text>
        <dbReference type="Rhea" id="RHEA:17989"/>
        <dbReference type="Rhea" id="RHEA-COMP:9863"/>
        <dbReference type="Rhea" id="RHEA-COMP:11604"/>
        <dbReference type="ChEBI" id="CHEBI:15378"/>
        <dbReference type="ChEBI" id="CHEBI:29999"/>
        <dbReference type="ChEBI" id="CHEBI:30616"/>
        <dbReference type="ChEBI" id="CHEBI:83421"/>
        <dbReference type="ChEBI" id="CHEBI:456216"/>
        <dbReference type="EC" id="2.7.11.24"/>
    </reaction>
    <physiologicalReaction direction="left-to-right" evidence="8">
        <dbReference type="Rhea" id="RHEA:17990"/>
    </physiologicalReaction>
</comment>
<dbReference type="PROSITE" id="PS50011">
    <property type="entry name" value="PROTEIN_KINASE_DOM"/>
    <property type="match status" value="1"/>
</dbReference>
<comment type="catalytic activity">
    <reaction evidence="7">
        <text>L-threonyl-[protein] + ATP = O-phospho-L-threonyl-[protein] + ADP + H(+)</text>
        <dbReference type="Rhea" id="RHEA:46608"/>
        <dbReference type="Rhea" id="RHEA-COMP:11060"/>
        <dbReference type="Rhea" id="RHEA-COMP:11605"/>
        <dbReference type="ChEBI" id="CHEBI:15378"/>
        <dbReference type="ChEBI" id="CHEBI:30013"/>
        <dbReference type="ChEBI" id="CHEBI:30616"/>
        <dbReference type="ChEBI" id="CHEBI:61977"/>
        <dbReference type="ChEBI" id="CHEBI:456216"/>
        <dbReference type="EC" id="2.7.11.24"/>
    </reaction>
    <physiologicalReaction direction="left-to-right" evidence="7">
        <dbReference type="Rhea" id="RHEA:46609"/>
    </physiologicalReaction>
</comment>
<dbReference type="InterPro" id="IPR000253">
    <property type="entry name" value="FHA_dom"/>
</dbReference>
<evidence type="ECO:0000256" key="9">
    <source>
        <dbReference type="SAM" id="MobiDB-lite"/>
    </source>
</evidence>
<keyword evidence="6" id="KW-0067">ATP-binding</keyword>
<evidence type="ECO:0000256" key="1">
    <source>
        <dbReference type="ARBA" id="ARBA00005575"/>
    </source>
</evidence>
<evidence type="ECO:0000256" key="8">
    <source>
        <dbReference type="ARBA" id="ARBA00048130"/>
    </source>
</evidence>
<sequence>MAHKNSPVDLLFALFPLNEHARELVQYEPNSHLVSVVDISSPAGKSYGYGLNIEAQILPKSPRTLITIGRDADILVPIPTDAPDACISRVQCSFEIQEETGEILLQDRSSFHNTQFHGDDAFPFQSERVPRRVLVRDTMNTMFGFGNPDAKLFLFRIAWPSKPRKLAVGCASALENPRMMRTQELQREHSSTEKASYGRSMDGESPPLRYIMGRLIDIGVSRNVYESVDVDSGRLLAVKTIDAGTHSVQDIERELAILKSLWHPNILEFIAAQTNGSFLEIITPLKHGNVRDLIKQGVFPAQTDVISTLTHHMLQALDYISIRGIVHRDIKPQNILYRKGPGFLFQLADFGSSNWVSKARTFVAGSPIWMAPEIMANNGIMQTPKVDVWSLYVVIVQVLNVRGFHDKTKEFKEGRDIFMALEEAYQDDIVAPLRPMAHIDPEQRASAAEMLDALFNGVGRAILRNTSTDISMADRDSMPCLPLLQQSKNPASWPHDNNKGAQQPTSKQLKSVAKGTKTEKVGSRRRHQVEKHKLIR</sequence>
<comment type="similarity">
    <text evidence="1">Belongs to the protein kinase superfamily. CAMK Ser/Thr protein kinase family. CHEK2 subfamily.</text>
</comment>
<keyword evidence="5" id="KW-0418">Kinase</keyword>
<organism evidence="12 13">
    <name type="scientific">Neofusicoccum ribis</name>
    <dbReference type="NCBI Taxonomy" id="45134"/>
    <lineage>
        <taxon>Eukaryota</taxon>
        <taxon>Fungi</taxon>
        <taxon>Dikarya</taxon>
        <taxon>Ascomycota</taxon>
        <taxon>Pezizomycotina</taxon>
        <taxon>Dothideomycetes</taxon>
        <taxon>Dothideomycetes incertae sedis</taxon>
        <taxon>Botryosphaeriales</taxon>
        <taxon>Botryosphaeriaceae</taxon>
        <taxon>Neofusicoccum</taxon>
    </lineage>
</organism>
<dbReference type="PANTHER" id="PTHR48016">
    <property type="entry name" value="MAP KINASE KINASE KINASE SSK2-RELATED-RELATED"/>
    <property type="match status" value="1"/>
</dbReference>
<dbReference type="SUPFAM" id="SSF56112">
    <property type="entry name" value="Protein kinase-like (PK-like)"/>
    <property type="match status" value="1"/>
</dbReference>
<evidence type="ECO:0000259" key="11">
    <source>
        <dbReference type="PROSITE" id="PS50011"/>
    </source>
</evidence>
<dbReference type="EC" id="2.7.11.24" evidence="2"/>
<protein>
    <recommendedName>
        <fullName evidence="2">mitogen-activated protein kinase</fullName>
        <ecNumber evidence="2">2.7.11.24</ecNumber>
    </recommendedName>
</protein>
<feature type="compositionally biased region" description="Basic residues" evidence="9">
    <location>
        <begin position="523"/>
        <end position="536"/>
    </location>
</feature>
<dbReference type="Proteomes" id="UP001521116">
    <property type="component" value="Unassembled WGS sequence"/>
</dbReference>
<comment type="caution">
    <text evidence="12">The sequence shown here is derived from an EMBL/GenBank/DDBJ whole genome shotgun (WGS) entry which is preliminary data.</text>
</comment>
<accession>A0ABR3SB60</accession>
<dbReference type="InterPro" id="IPR000719">
    <property type="entry name" value="Prot_kinase_dom"/>
</dbReference>
<evidence type="ECO:0000256" key="6">
    <source>
        <dbReference type="ARBA" id="ARBA00022840"/>
    </source>
</evidence>
<evidence type="ECO:0000313" key="12">
    <source>
        <dbReference type="EMBL" id="KAL1614355.1"/>
    </source>
</evidence>
<feature type="compositionally biased region" description="Polar residues" evidence="9">
    <location>
        <begin position="499"/>
        <end position="509"/>
    </location>
</feature>
<dbReference type="InterPro" id="IPR008984">
    <property type="entry name" value="SMAD_FHA_dom_sf"/>
</dbReference>
<dbReference type="SUPFAM" id="SSF49879">
    <property type="entry name" value="SMAD/FHA domain"/>
    <property type="match status" value="1"/>
</dbReference>
<dbReference type="InterPro" id="IPR011009">
    <property type="entry name" value="Kinase-like_dom_sf"/>
</dbReference>
<keyword evidence="13" id="KW-1185">Reference proteome</keyword>
<dbReference type="PANTHER" id="PTHR48016:SF56">
    <property type="entry name" value="MAPKK KINASE"/>
    <property type="match status" value="1"/>
</dbReference>
<evidence type="ECO:0000256" key="7">
    <source>
        <dbReference type="ARBA" id="ARBA00047919"/>
    </source>
</evidence>
<evidence type="ECO:0000256" key="3">
    <source>
        <dbReference type="ARBA" id="ARBA00022679"/>
    </source>
</evidence>
<feature type="domain" description="Protein kinase" evidence="11">
    <location>
        <begin position="210"/>
        <end position="455"/>
    </location>
</feature>
<feature type="region of interest" description="Disordered" evidence="9">
    <location>
        <begin position="481"/>
        <end position="536"/>
    </location>
</feature>
<dbReference type="InterPro" id="IPR008271">
    <property type="entry name" value="Ser/Thr_kinase_AS"/>
</dbReference>
<gene>
    <name evidence="12" type="ORF">SLS56_012122</name>
</gene>
<dbReference type="PROSITE" id="PS00108">
    <property type="entry name" value="PROTEIN_KINASE_ST"/>
    <property type="match status" value="1"/>
</dbReference>
<dbReference type="InterPro" id="IPR050538">
    <property type="entry name" value="MAP_kinase_kinase_kinase"/>
</dbReference>
<evidence type="ECO:0000256" key="2">
    <source>
        <dbReference type="ARBA" id="ARBA00012411"/>
    </source>
</evidence>
<keyword evidence="3" id="KW-0808">Transferase</keyword>
<evidence type="ECO:0000313" key="13">
    <source>
        <dbReference type="Proteomes" id="UP001521116"/>
    </source>
</evidence>
<evidence type="ECO:0000259" key="10">
    <source>
        <dbReference type="PROSITE" id="PS50006"/>
    </source>
</evidence>
<feature type="domain" description="FHA" evidence="10">
    <location>
        <begin position="66"/>
        <end position="121"/>
    </location>
</feature>
<evidence type="ECO:0000256" key="5">
    <source>
        <dbReference type="ARBA" id="ARBA00022777"/>
    </source>
</evidence>
<reference evidence="12 13" key="1">
    <citation type="submission" date="2024-02" db="EMBL/GenBank/DDBJ databases">
        <title>De novo assembly and annotation of 12 fungi associated with fruit tree decline syndrome in Ontario, Canada.</title>
        <authorList>
            <person name="Sulman M."/>
            <person name="Ellouze W."/>
            <person name="Ilyukhin E."/>
        </authorList>
    </citation>
    <scope>NUCLEOTIDE SEQUENCE [LARGE SCALE GENOMIC DNA]</scope>
    <source>
        <strain evidence="12 13">M1-105</strain>
    </source>
</reference>
<dbReference type="PROSITE" id="PS50006">
    <property type="entry name" value="FHA_DOMAIN"/>
    <property type="match status" value="1"/>
</dbReference>
<keyword evidence="4" id="KW-0547">Nucleotide-binding</keyword>
<dbReference type="Pfam" id="PF00069">
    <property type="entry name" value="Pkinase"/>
    <property type="match status" value="1"/>
</dbReference>
<feature type="region of interest" description="Disordered" evidence="9">
    <location>
        <begin position="179"/>
        <end position="202"/>
    </location>
</feature>